<sequence>MTHYGIDPELQIWYLLVNKKTDEVISCDLLSPDQAREYNETNRENDSDLVWVKDPASP</sequence>
<name>A0A0F9J1B6_9ZZZZ</name>
<gene>
    <name evidence="2" type="ORF">LCGC14_1586850</name>
</gene>
<organism evidence="2">
    <name type="scientific">marine sediment metagenome</name>
    <dbReference type="NCBI Taxonomy" id="412755"/>
    <lineage>
        <taxon>unclassified sequences</taxon>
        <taxon>metagenomes</taxon>
        <taxon>ecological metagenomes</taxon>
    </lineage>
</organism>
<dbReference type="AlphaFoldDB" id="A0A0F9J1B6"/>
<dbReference type="EMBL" id="LAZR01012553">
    <property type="protein sequence ID" value="KKM26234.1"/>
    <property type="molecule type" value="Genomic_DNA"/>
</dbReference>
<feature type="region of interest" description="Disordered" evidence="1">
    <location>
        <begin position="38"/>
        <end position="58"/>
    </location>
</feature>
<evidence type="ECO:0000313" key="2">
    <source>
        <dbReference type="EMBL" id="KKM26234.1"/>
    </source>
</evidence>
<proteinExistence type="predicted"/>
<reference evidence="2" key="1">
    <citation type="journal article" date="2015" name="Nature">
        <title>Complex archaea that bridge the gap between prokaryotes and eukaryotes.</title>
        <authorList>
            <person name="Spang A."/>
            <person name="Saw J.H."/>
            <person name="Jorgensen S.L."/>
            <person name="Zaremba-Niedzwiedzka K."/>
            <person name="Martijn J."/>
            <person name="Lind A.E."/>
            <person name="van Eijk R."/>
            <person name="Schleper C."/>
            <person name="Guy L."/>
            <person name="Ettema T.J."/>
        </authorList>
    </citation>
    <scope>NUCLEOTIDE SEQUENCE</scope>
</reference>
<comment type="caution">
    <text evidence="2">The sequence shown here is derived from an EMBL/GenBank/DDBJ whole genome shotgun (WGS) entry which is preliminary data.</text>
</comment>
<accession>A0A0F9J1B6</accession>
<protein>
    <submittedName>
        <fullName evidence="2">Uncharacterized protein</fullName>
    </submittedName>
</protein>
<evidence type="ECO:0000256" key="1">
    <source>
        <dbReference type="SAM" id="MobiDB-lite"/>
    </source>
</evidence>